<dbReference type="RefSeq" id="WP_281760934.1">
    <property type="nucleotide sequence ID" value="NZ_AP026709.1"/>
</dbReference>
<name>A0ABN6S9D7_9BACT</name>
<sequence>MAEFWERYAEININDRQRKVLNKLLVADPDDFEGGISNKKHISMTNASSATATRDLKTPVETRMLVQSGGGRKARYGIDWVGITS</sequence>
<dbReference type="EMBL" id="AP026709">
    <property type="protein sequence ID" value="BDQ38436.1"/>
    <property type="molecule type" value="Genomic_DNA"/>
</dbReference>
<dbReference type="Proteomes" id="UP001317742">
    <property type="component" value="Chromosome"/>
</dbReference>
<keyword evidence="2" id="KW-1185">Reference proteome</keyword>
<gene>
    <name evidence="1" type="ORF">SYK_27960</name>
</gene>
<protein>
    <submittedName>
        <fullName evidence="1">Uncharacterized protein</fullName>
    </submittedName>
</protein>
<evidence type="ECO:0000313" key="1">
    <source>
        <dbReference type="EMBL" id="BDQ38436.1"/>
    </source>
</evidence>
<organism evidence="1 2">
    <name type="scientific">Pseudodesulfovibrio nedwellii</name>
    <dbReference type="NCBI Taxonomy" id="2973072"/>
    <lineage>
        <taxon>Bacteria</taxon>
        <taxon>Pseudomonadati</taxon>
        <taxon>Thermodesulfobacteriota</taxon>
        <taxon>Desulfovibrionia</taxon>
        <taxon>Desulfovibrionales</taxon>
        <taxon>Desulfovibrionaceae</taxon>
    </lineage>
</organism>
<evidence type="ECO:0000313" key="2">
    <source>
        <dbReference type="Proteomes" id="UP001317742"/>
    </source>
</evidence>
<proteinExistence type="predicted"/>
<accession>A0ABN6S9D7</accession>
<reference evidence="1 2" key="1">
    <citation type="submission" date="2022-08" db="EMBL/GenBank/DDBJ databases">
        <title>Genome Sequence of the sulphate-reducing bacterium, Pseudodesulfovibrio sp. SYK.</title>
        <authorList>
            <person name="Kondo R."/>
            <person name="Kataoka T."/>
        </authorList>
    </citation>
    <scope>NUCLEOTIDE SEQUENCE [LARGE SCALE GENOMIC DNA]</scope>
    <source>
        <strain evidence="1 2">SYK</strain>
    </source>
</reference>